<dbReference type="PANTHER" id="PTHR23133">
    <property type="entry name" value="IMIDAZOLEGLYCEROL-PHOSPHATE DEHYDRATASE HIS7"/>
    <property type="match status" value="1"/>
</dbReference>
<dbReference type="EC" id="4.2.1.19" evidence="4"/>
<dbReference type="GO" id="GO:0004424">
    <property type="term" value="F:imidazoleglycerol-phosphate dehydratase activity"/>
    <property type="evidence" value="ECO:0007669"/>
    <property type="project" value="UniProtKB-EC"/>
</dbReference>
<proteinExistence type="predicted"/>
<keyword evidence="1" id="KW-0028">Amino-acid biosynthesis</keyword>
<dbReference type="Proteomes" id="UP000229529">
    <property type="component" value="Unassembled WGS sequence"/>
</dbReference>
<dbReference type="Pfam" id="PF00475">
    <property type="entry name" value="IGPD"/>
    <property type="match status" value="1"/>
</dbReference>
<dbReference type="InterPro" id="IPR000807">
    <property type="entry name" value="ImidazoleglycerolP_deHydtase"/>
</dbReference>
<dbReference type="Gene3D" id="3.30.230.40">
    <property type="entry name" value="Imidazole glycerol phosphate dehydratase, domain 1"/>
    <property type="match status" value="2"/>
</dbReference>
<protein>
    <submittedName>
        <fullName evidence="4">Imidazoleglycerol-phosphate dehydratase</fullName>
        <ecNumber evidence="4">4.2.1.19</ecNumber>
    </submittedName>
</protein>
<accession>A0ABX4MI18</accession>
<comment type="caution">
    <text evidence="4">The sequence shown here is derived from an EMBL/GenBank/DDBJ whole genome shotgun (WGS) entry which is preliminary data.</text>
</comment>
<dbReference type="PANTHER" id="PTHR23133:SF2">
    <property type="entry name" value="IMIDAZOLEGLYCEROL-PHOSPHATE DEHYDRATASE"/>
    <property type="match status" value="1"/>
</dbReference>
<gene>
    <name evidence="4" type="primary">hisB</name>
    <name evidence="4" type="ORF">alecur_136</name>
</gene>
<evidence type="ECO:0000256" key="2">
    <source>
        <dbReference type="ARBA" id="ARBA00023102"/>
    </source>
</evidence>
<evidence type="ECO:0000313" key="4">
    <source>
        <dbReference type="EMBL" id="PIM96335.1"/>
    </source>
</evidence>
<evidence type="ECO:0000256" key="3">
    <source>
        <dbReference type="ARBA" id="ARBA00023239"/>
    </source>
</evidence>
<reference evidence="4" key="1">
    <citation type="submission" date="2017-09" db="EMBL/GenBank/DDBJ databases">
        <authorList>
            <person name="Campbell M.A."/>
            <person name="Lukasik P."/>
            <person name="Simon C."/>
            <person name="McCutcheon J.P."/>
        </authorList>
    </citation>
    <scope>NUCLEOTIDE SEQUENCE [LARGE SCALE GENOMIC DNA]</scope>
    <source>
        <strain evidence="4">ALECUR</strain>
    </source>
</reference>
<keyword evidence="5" id="KW-1185">Reference proteome</keyword>
<keyword evidence="2" id="KW-0368">Histidine biosynthesis</keyword>
<keyword evidence="3 4" id="KW-0456">Lyase</keyword>
<name>A0ABX4MI18_9HYPH</name>
<dbReference type="SUPFAM" id="SSF54211">
    <property type="entry name" value="Ribosomal protein S5 domain 2-like"/>
    <property type="match status" value="2"/>
</dbReference>
<evidence type="ECO:0000256" key="1">
    <source>
        <dbReference type="ARBA" id="ARBA00022605"/>
    </source>
</evidence>
<sequence>MYNHSIRRTTFGMDMVGSICPTNNNNNTSVIRTRSPFLNHILSQWSAYSKLCLKFYCIGGIIADYHHTFADIGTVLGMLLHNLIRKNNLFRYSTAIVPMDGSLVRCCIDLSGRPGLHWTNNAKRNLFNPTLELIYTLLNSLVWNSNMNIHIDIIKLDSVHHVSEAIFKSFGVCLFRSMNSIQNIRSTKCYPITNWN</sequence>
<organism evidence="4 5">
    <name type="scientific">Candidatus Hodgkinia cicadicola</name>
    <dbReference type="NCBI Taxonomy" id="573658"/>
    <lineage>
        <taxon>Bacteria</taxon>
        <taxon>Pseudomonadati</taxon>
        <taxon>Pseudomonadota</taxon>
        <taxon>Alphaproteobacteria</taxon>
        <taxon>Hyphomicrobiales</taxon>
        <taxon>Candidatus Hodgkinia</taxon>
    </lineage>
</organism>
<dbReference type="EMBL" id="NXGS01000092">
    <property type="protein sequence ID" value="PIM96335.1"/>
    <property type="molecule type" value="Genomic_DNA"/>
</dbReference>
<evidence type="ECO:0000313" key="5">
    <source>
        <dbReference type="Proteomes" id="UP000229529"/>
    </source>
</evidence>
<dbReference type="InterPro" id="IPR038494">
    <property type="entry name" value="IGPD_sf"/>
</dbReference>
<dbReference type="InterPro" id="IPR020568">
    <property type="entry name" value="Ribosomal_Su5_D2-typ_SF"/>
</dbReference>